<dbReference type="Proteomes" id="UP001189429">
    <property type="component" value="Unassembled WGS sequence"/>
</dbReference>
<keyword evidence="2" id="KW-1185">Reference proteome</keyword>
<feature type="non-terminal residue" evidence="1">
    <location>
        <position position="1"/>
    </location>
</feature>
<feature type="non-terminal residue" evidence="1">
    <location>
        <position position="154"/>
    </location>
</feature>
<comment type="caution">
    <text evidence="1">The sequence shown here is derived from an EMBL/GenBank/DDBJ whole genome shotgun (WGS) entry which is preliminary data.</text>
</comment>
<sequence>RHGKRAWQKAKQSIHRWARKAMDGNMKEAHGYLKRPESLSLPELCIDPDSSGVIANLQSAVETRARQWKARWTKHDGYNETKAQMQKLRSRAALFSMAMDESSAWDGTQAWGSIYLDIKKFYDSISIPILIDRALTLDFPPVELYLNCLVYLAP</sequence>
<gene>
    <name evidence="1" type="ORF">PCOR1329_LOCUS426</name>
</gene>
<protein>
    <recommendedName>
        <fullName evidence="3">Reverse transcriptase domain-containing protein</fullName>
    </recommendedName>
</protein>
<accession>A0ABN9PB29</accession>
<reference evidence="1" key="1">
    <citation type="submission" date="2023-10" db="EMBL/GenBank/DDBJ databases">
        <authorList>
            <person name="Chen Y."/>
            <person name="Shah S."/>
            <person name="Dougan E. K."/>
            <person name="Thang M."/>
            <person name="Chan C."/>
        </authorList>
    </citation>
    <scope>NUCLEOTIDE SEQUENCE [LARGE SCALE GENOMIC DNA]</scope>
</reference>
<evidence type="ECO:0000313" key="2">
    <source>
        <dbReference type="Proteomes" id="UP001189429"/>
    </source>
</evidence>
<organism evidence="1 2">
    <name type="scientific">Prorocentrum cordatum</name>
    <dbReference type="NCBI Taxonomy" id="2364126"/>
    <lineage>
        <taxon>Eukaryota</taxon>
        <taxon>Sar</taxon>
        <taxon>Alveolata</taxon>
        <taxon>Dinophyceae</taxon>
        <taxon>Prorocentrales</taxon>
        <taxon>Prorocentraceae</taxon>
        <taxon>Prorocentrum</taxon>
    </lineage>
</organism>
<proteinExistence type="predicted"/>
<evidence type="ECO:0000313" key="1">
    <source>
        <dbReference type="EMBL" id="CAK0788569.1"/>
    </source>
</evidence>
<name>A0ABN9PB29_9DINO</name>
<evidence type="ECO:0008006" key="3">
    <source>
        <dbReference type="Google" id="ProtNLM"/>
    </source>
</evidence>
<dbReference type="EMBL" id="CAUYUJ010000085">
    <property type="protein sequence ID" value="CAK0788569.1"/>
    <property type="molecule type" value="Genomic_DNA"/>
</dbReference>